<feature type="transmembrane region" description="Helical" evidence="8">
    <location>
        <begin position="54"/>
        <end position="76"/>
    </location>
</feature>
<feature type="transmembrane region" description="Helical" evidence="8">
    <location>
        <begin position="156"/>
        <end position="175"/>
    </location>
</feature>
<feature type="transmembrane region" description="Helical" evidence="8">
    <location>
        <begin position="20"/>
        <end position="42"/>
    </location>
</feature>
<dbReference type="OrthoDB" id="6198205at2"/>
<dbReference type="Pfam" id="PF02378">
    <property type="entry name" value="PTS_EIIC"/>
    <property type="match status" value="1"/>
</dbReference>
<feature type="transmembrane region" description="Helical" evidence="8">
    <location>
        <begin position="118"/>
        <end position="136"/>
    </location>
</feature>
<evidence type="ECO:0000256" key="4">
    <source>
        <dbReference type="ARBA" id="ARBA00022597"/>
    </source>
</evidence>
<keyword evidence="4" id="KW-0762">Sugar transport</keyword>
<dbReference type="InterPro" id="IPR050706">
    <property type="entry name" value="Cyclic-di-GMP_PDE-like"/>
</dbReference>
<dbReference type="Gene3D" id="3.20.20.450">
    <property type="entry name" value="EAL domain"/>
    <property type="match status" value="1"/>
</dbReference>
<dbReference type="InterPro" id="IPR035919">
    <property type="entry name" value="EAL_sf"/>
</dbReference>
<dbReference type="SMART" id="SM00052">
    <property type="entry name" value="EAL"/>
    <property type="match status" value="1"/>
</dbReference>
<dbReference type="PROSITE" id="PS51105">
    <property type="entry name" value="PTS_EIIC_TYPE_3"/>
    <property type="match status" value="1"/>
</dbReference>
<evidence type="ECO:0000313" key="12">
    <source>
        <dbReference type="Proteomes" id="UP000070529"/>
    </source>
</evidence>
<gene>
    <name evidence="11" type="ORF">ATN88_05085</name>
</gene>
<keyword evidence="6 8" id="KW-1133">Transmembrane helix</keyword>
<feature type="transmembrane region" description="Helical" evidence="8">
    <location>
        <begin position="351"/>
        <end position="373"/>
    </location>
</feature>
<proteinExistence type="predicted"/>
<dbReference type="RefSeq" id="WP_067410653.1">
    <property type="nucleotide sequence ID" value="NZ_LNTY01000006.1"/>
</dbReference>
<feature type="transmembrane region" description="Helical" evidence="8">
    <location>
        <begin position="311"/>
        <end position="331"/>
    </location>
</feature>
<comment type="caution">
    <text evidence="11">The sequence shown here is derived from an EMBL/GenBank/DDBJ whole genome shotgun (WGS) entry which is preliminary data.</text>
</comment>
<dbReference type="InterPro" id="IPR004501">
    <property type="entry name" value="PTS_EIIC_3"/>
</dbReference>
<feature type="transmembrane region" description="Helical" evidence="8">
    <location>
        <begin position="250"/>
        <end position="271"/>
    </location>
</feature>
<dbReference type="PANTHER" id="PTHR33121">
    <property type="entry name" value="CYCLIC DI-GMP PHOSPHODIESTERASE PDEF"/>
    <property type="match status" value="1"/>
</dbReference>
<feature type="transmembrane region" description="Helical" evidence="8">
    <location>
        <begin position="195"/>
        <end position="216"/>
    </location>
</feature>
<feature type="transmembrane region" description="Helical" evidence="8">
    <location>
        <begin position="88"/>
        <end position="106"/>
    </location>
</feature>
<keyword evidence="7 8" id="KW-0472">Membrane</keyword>
<comment type="subcellular location">
    <subcellularLocation>
        <location evidence="1">Cell membrane</location>
        <topology evidence="1">Multi-pass membrane protein</topology>
    </subcellularLocation>
</comment>
<evidence type="ECO:0000256" key="2">
    <source>
        <dbReference type="ARBA" id="ARBA00022448"/>
    </source>
</evidence>
<keyword evidence="2" id="KW-0813">Transport</keyword>
<dbReference type="EMBL" id="LNTY01000006">
    <property type="protein sequence ID" value="KXF83094.1"/>
    <property type="molecule type" value="Genomic_DNA"/>
</dbReference>
<accession>A0A135ICM8</accession>
<evidence type="ECO:0000256" key="6">
    <source>
        <dbReference type="ARBA" id="ARBA00022989"/>
    </source>
</evidence>
<feature type="transmembrane region" description="Helical" evidence="8">
    <location>
        <begin position="277"/>
        <end position="299"/>
    </location>
</feature>
<evidence type="ECO:0000256" key="1">
    <source>
        <dbReference type="ARBA" id="ARBA00004651"/>
    </source>
</evidence>
<evidence type="ECO:0000256" key="3">
    <source>
        <dbReference type="ARBA" id="ARBA00022475"/>
    </source>
</evidence>
<dbReference type="GO" id="GO:0009401">
    <property type="term" value="P:phosphoenolpyruvate-dependent sugar phosphotransferase system"/>
    <property type="evidence" value="ECO:0007669"/>
    <property type="project" value="InterPro"/>
</dbReference>
<evidence type="ECO:0000256" key="7">
    <source>
        <dbReference type="ARBA" id="ARBA00023136"/>
    </source>
</evidence>
<dbReference type="STRING" id="294935.ATN88_05085"/>
<dbReference type="GO" id="GO:0005886">
    <property type="term" value="C:plasma membrane"/>
    <property type="evidence" value="ECO:0007669"/>
    <property type="project" value="UniProtKB-SubCell"/>
</dbReference>
<dbReference type="AlphaFoldDB" id="A0A135ICM8"/>
<dbReference type="GO" id="GO:0071111">
    <property type="term" value="F:cyclic-guanylate-specific phosphodiesterase activity"/>
    <property type="evidence" value="ECO:0007669"/>
    <property type="project" value="InterPro"/>
</dbReference>
<evidence type="ECO:0000259" key="10">
    <source>
        <dbReference type="PROSITE" id="PS51105"/>
    </source>
</evidence>
<dbReference type="InterPro" id="IPR001633">
    <property type="entry name" value="EAL_dom"/>
</dbReference>
<feature type="domain" description="PTS EIIC type-3" evidence="10">
    <location>
        <begin position="1"/>
        <end position="376"/>
    </location>
</feature>
<evidence type="ECO:0000259" key="9">
    <source>
        <dbReference type="PROSITE" id="PS50883"/>
    </source>
</evidence>
<evidence type="ECO:0000256" key="8">
    <source>
        <dbReference type="SAM" id="Phobius"/>
    </source>
</evidence>
<dbReference type="PANTHER" id="PTHR33121:SF70">
    <property type="entry name" value="SIGNALING PROTEIN YKOW"/>
    <property type="match status" value="1"/>
</dbReference>
<dbReference type="CDD" id="cd01948">
    <property type="entry name" value="EAL"/>
    <property type="match status" value="1"/>
</dbReference>
<evidence type="ECO:0000256" key="5">
    <source>
        <dbReference type="ARBA" id="ARBA00022692"/>
    </source>
</evidence>
<keyword evidence="5 8" id="KW-0812">Transmembrane</keyword>
<dbReference type="Pfam" id="PF00563">
    <property type="entry name" value="EAL"/>
    <property type="match status" value="1"/>
</dbReference>
<feature type="domain" description="EAL" evidence="9">
    <location>
        <begin position="419"/>
        <end position="669"/>
    </location>
</feature>
<reference evidence="11 12" key="1">
    <citation type="submission" date="2015-11" db="EMBL/GenBank/DDBJ databases">
        <title>Genomic Taxonomy of the Vibrionaceae.</title>
        <authorList>
            <person name="Gomez-Gil B."/>
            <person name="Enciso-Ibarra J."/>
        </authorList>
    </citation>
    <scope>NUCLEOTIDE SEQUENCE [LARGE SCALE GENOMIC DNA]</scope>
    <source>
        <strain evidence="11 12">CAIM 912</strain>
    </source>
</reference>
<protein>
    <submittedName>
        <fullName evidence="11">Diguanylate phosphodiesterase</fullName>
    </submittedName>
</protein>
<keyword evidence="3" id="KW-1003">Cell membrane</keyword>
<dbReference type="PROSITE" id="PS50883">
    <property type="entry name" value="EAL"/>
    <property type="match status" value="1"/>
</dbReference>
<dbReference type="InterPro" id="IPR003352">
    <property type="entry name" value="PTS_EIIC"/>
</dbReference>
<dbReference type="SUPFAM" id="SSF141868">
    <property type="entry name" value="EAL domain-like"/>
    <property type="match status" value="1"/>
</dbReference>
<name>A0A135ICM8_9GAMM</name>
<dbReference type="GO" id="GO:0008982">
    <property type="term" value="F:protein-N(PI)-phosphohistidine-sugar phosphotransferase activity"/>
    <property type="evidence" value="ECO:0007669"/>
    <property type="project" value="InterPro"/>
</dbReference>
<keyword evidence="12" id="KW-1185">Reference proteome</keyword>
<sequence>MVKLPSLRSCYDTYVRDISIVFLLLLPLTICNAISLFSGHFLNFAEQGELAKRFFYFSDLLIGVYPTALCIITTYYLSSKHNTSPMVVIPYALVMFTGISIANDLVAPHNGLPNNPLIALLTALIASSWCVAFRVFPLDPSRIDFVSALYKQSAHFFGFLLLTVFFNQVVGSIILESDVISGNLTLNPLTISGGLFYQFILGLLGSIGINGHNFLFRAKQQLYEDTKNNLDAWEMGEAPLNILGQGFYDAFLAIGGSGSTMSLLLCILIFSKDKRHITLALSALPLVMFNINELLLFGLPIIFNPTLIAPFVLVPMISFVVVYGVMALGLVNPVSAIVDWMTPPLISGYLATNNSIGGVILQVLVIAIGVMVYRPFYLHYAGKSNIDARAMIRRHALEKSTLTSFLGEVNQSMGGHVNRHEVSQRVGKMMTRGSFVMYYQPQVNLKDPSDVAYESLVRYRTDDGQIVPPMFIKDFHQVGAIKQLDELVIDLVLQDLKRLPLSAGCRVGVNISAESVSDPDIVDYIAERLYHYGVSPTSLELEVTEEAILEDHVQIRQNIEILQGLGVKVAIDDFGAGYASFPHLLKFNFDKVKLDRSLLLNATEERGQNLYQLLAKISEVTGCALVAEGIETEKDVAFVESCGIDICQGFYFAKPMPLEDAVGWASNKSVLESVKHA</sequence>
<organism evidence="11 12">
    <name type="scientific">Enterovibrio coralii</name>
    <dbReference type="NCBI Taxonomy" id="294935"/>
    <lineage>
        <taxon>Bacteria</taxon>
        <taxon>Pseudomonadati</taxon>
        <taxon>Pseudomonadota</taxon>
        <taxon>Gammaproteobacteria</taxon>
        <taxon>Vibrionales</taxon>
        <taxon>Vibrionaceae</taxon>
        <taxon>Enterovibrio</taxon>
    </lineage>
</organism>
<evidence type="ECO:0000313" key="11">
    <source>
        <dbReference type="EMBL" id="KXF83094.1"/>
    </source>
</evidence>
<dbReference type="Proteomes" id="UP000070529">
    <property type="component" value="Unassembled WGS sequence"/>
</dbReference>